<dbReference type="GO" id="GO:0043190">
    <property type="term" value="C:ATP-binding cassette (ABC) transporter complex"/>
    <property type="evidence" value="ECO:0007669"/>
    <property type="project" value="InterPro"/>
</dbReference>
<dbReference type="eggNOG" id="COG4160">
    <property type="taxonomic scope" value="Bacteria"/>
</dbReference>
<dbReference type="Pfam" id="PF00528">
    <property type="entry name" value="BPD_transp_1"/>
    <property type="match status" value="1"/>
</dbReference>
<proteinExistence type="inferred from homology"/>
<dbReference type="AlphaFoldDB" id="A0A0H3KTE8"/>
<accession>A0A0H3KTE8</accession>
<feature type="transmembrane region" description="Helical" evidence="11">
    <location>
        <begin position="53"/>
        <end position="79"/>
    </location>
</feature>
<organism evidence="13 14">
    <name type="scientific">Pantoea ananatis (strain AJ13355)</name>
    <dbReference type="NCBI Taxonomy" id="932677"/>
    <lineage>
        <taxon>Bacteria</taxon>
        <taxon>Pseudomonadati</taxon>
        <taxon>Pseudomonadota</taxon>
        <taxon>Gammaproteobacteria</taxon>
        <taxon>Enterobacterales</taxon>
        <taxon>Erwiniaceae</taxon>
        <taxon>Pantoea</taxon>
    </lineage>
</organism>
<keyword evidence="7" id="KW-0029">Amino-acid transport</keyword>
<dbReference type="PATRIC" id="fig|932677.3.peg.675"/>
<evidence type="ECO:0000256" key="6">
    <source>
        <dbReference type="ARBA" id="ARBA00022692"/>
    </source>
</evidence>
<evidence type="ECO:0000256" key="10">
    <source>
        <dbReference type="ARBA" id="ARBA00040319"/>
    </source>
</evidence>
<feature type="transmembrane region" description="Helical" evidence="11">
    <location>
        <begin position="91"/>
        <end position="112"/>
    </location>
</feature>
<dbReference type="Proteomes" id="UP000006690">
    <property type="component" value="Chromosome"/>
</dbReference>
<keyword evidence="8 11" id="KW-1133">Transmembrane helix</keyword>
<protein>
    <recommendedName>
        <fullName evidence="10">Arginine ABC transporter permease protein ArtM</fullName>
    </recommendedName>
</protein>
<feature type="domain" description="ABC transmembrane type-1" evidence="12">
    <location>
        <begin position="55"/>
        <end position="252"/>
    </location>
</feature>
<evidence type="ECO:0000256" key="2">
    <source>
        <dbReference type="ARBA" id="ARBA00010072"/>
    </source>
</evidence>
<evidence type="ECO:0000256" key="5">
    <source>
        <dbReference type="ARBA" id="ARBA00022519"/>
    </source>
</evidence>
<dbReference type="PANTHER" id="PTHR30614:SF10">
    <property type="entry name" value="ARGININE ABC TRANSPORTER PERMEASE PROTEIN ARTM"/>
    <property type="match status" value="1"/>
</dbReference>
<dbReference type="CDD" id="cd06261">
    <property type="entry name" value="TM_PBP2"/>
    <property type="match status" value="1"/>
</dbReference>
<keyword evidence="6 11" id="KW-0812">Transmembrane</keyword>
<dbReference type="InterPro" id="IPR043429">
    <property type="entry name" value="ArtM/GltK/GlnP/TcyL/YhdX-like"/>
</dbReference>
<evidence type="ECO:0000256" key="4">
    <source>
        <dbReference type="ARBA" id="ARBA00022475"/>
    </source>
</evidence>
<dbReference type="HOGENOM" id="CLU_019602_1_4_6"/>
<dbReference type="InterPro" id="IPR010065">
    <property type="entry name" value="AA_ABC_transptr_permease_3TM"/>
</dbReference>
<evidence type="ECO:0000256" key="8">
    <source>
        <dbReference type="ARBA" id="ARBA00022989"/>
    </source>
</evidence>
<evidence type="ECO:0000256" key="1">
    <source>
        <dbReference type="ARBA" id="ARBA00004429"/>
    </source>
</evidence>
<sequence>MLSVVNCAVESGFSARGSSSGPRLAEPNGGTALRNRTMIDFAFLADTFLKLSAALPVTLGLFISSFLCGGVLAVGILALRMSRWGILSSFARGYILVFRGSPLMIQLFLIYYGLGQFGVIRHSFVWPFLREPFSCAVLALSLCTAAYTAEILRGALLAVPAGQVEAGMACGMSRWLLLRRIIAPVMLRYALPAYSTEAILLVKSTALASLVTVWDVTGVAQQIIQRTYRTMEVFLCAAAIYLILNFIIVQLYALLERRLTPVHQPAKKPLTAIKPVPGGD</sequence>
<keyword evidence="3 11" id="KW-0813">Transport</keyword>
<dbReference type="PANTHER" id="PTHR30614">
    <property type="entry name" value="MEMBRANE COMPONENT OF AMINO ACID ABC TRANSPORTER"/>
    <property type="match status" value="1"/>
</dbReference>
<evidence type="ECO:0000256" key="9">
    <source>
        <dbReference type="ARBA" id="ARBA00023136"/>
    </source>
</evidence>
<keyword evidence="5" id="KW-0997">Cell inner membrane</keyword>
<dbReference type="PROSITE" id="PS50928">
    <property type="entry name" value="ABC_TM1"/>
    <property type="match status" value="1"/>
</dbReference>
<dbReference type="KEGG" id="paj:PAJ_0594"/>
<dbReference type="EMBL" id="AP012032">
    <property type="protein sequence ID" value="BAK10674.1"/>
    <property type="molecule type" value="Genomic_DNA"/>
</dbReference>
<evidence type="ECO:0000256" key="3">
    <source>
        <dbReference type="ARBA" id="ARBA00022448"/>
    </source>
</evidence>
<gene>
    <name evidence="13" type="primary">occM</name>
    <name evidence="13" type="ordered locus">PAJ_0594</name>
</gene>
<feature type="transmembrane region" description="Helical" evidence="11">
    <location>
        <begin position="233"/>
        <end position="255"/>
    </location>
</feature>
<dbReference type="Gene3D" id="1.10.3720.10">
    <property type="entry name" value="MetI-like"/>
    <property type="match status" value="1"/>
</dbReference>
<reference evidence="14" key="1">
    <citation type="journal article" date="2012" name="Appl. Microbiol. Biotechnol.">
        <title>The complete genome sequence of Pantoea ananatis AJ13355, an organism with great biotechnological potential.</title>
        <authorList>
            <person name="Hara Y."/>
            <person name="Kadotani N."/>
            <person name="Izui H."/>
            <person name="Katashkina J.I."/>
            <person name="Kuvaeva T.M."/>
            <person name="Andreeva I.G."/>
            <person name="Golubeva L.I."/>
            <person name="Malko D.B."/>
            <person name="Makeev V.J."/>
            <person name="Mashko S.V."/>
            <person name="Kozlov Y.I."/>
        </authorList>
    </citation>
    <scope>NUCLEOTIDE SEQUENCE [LARGE SCALE GENOMIC DNA]</scope>
    <source>
        <strain evidence="14">AJ13355</strain>
    </source>
</reference>
<dbReference type="InterPro" id="IPR000515">
    <property type="entry name" value="MetI-like"/>
</dbReference>
<evidence type="ECO:0000256" key="11">
    <source>
        <dbReference type="RuleBase" id="RU363032"/>
    </source>
</evidence>
<dbReference type="InterPro" id="IPR035906">
    <property type="entry name" value="MetI-like_sf"/>
</dbReference>
<dbReference type="NCBIfam" id="TIGR01726">
    <property type="entry name" value="HEQRo_perm_3TM"/>
    <property type="match status" value="1"/>
</dbReference>
<comment type="subcellular location">
    <subcellularLocation>
        <location evidence="1">Cell inner membrane</location>
        <topology evidence="1">Multi-pass membrane protein</topology>
    </subcellularLocation>
    <subcellularLocation>
        <location evidence="11">Cell membrane</location>
        <topology evidence="11">Multi-pass membrane protein</topology>
    </subcellularLocation>
</comment>
<evidence type="ECO:0000313" key="14">
    <source>
        <dbReference type="Proteomes" id="UP000006690"/>
    </source>
</evidence>
<evidence type="ECO:0000256" key="7">
    <source>
        <dbReference type="ARBA" id="ARBA00022970"/>
    </source>
</evidence>
<dbReference type="GO" id="GO:0022857">
    <property type="term" value="F:transmembrane transporter activity"/>
    <property type="evidence" value="ECO:0007669"/>
    <property type="project" value="InterPro"/>
</dbReference>
<comment type="similarity">
    <text evidence="2">Belongs to the binding-protein-dependent transport system permease family. HisMQ subfamily.</text>
</comment>
<feature type="transmembrane region" description="Helical" evidence="11">
    <location>
        <begin position="124"/>
        <end position="147"/>
    </location>
</feature>
<dbReference type="SUPFAM" id="SSF161098">
    <property type="entry name" value="MetI-like"/>
    <property type="match status" value="1"/>
</dbReference>
<evidence type="ECO:0000259" key="12">
    <source>
        <dbReference type="PROSITE" id="PS50928"/>
    </source>
</evidence>
<evidence type="ECO:0000313" key="13">
    <source>
        <dbReference type="EMBL" id="BAK10674.1"/>
    </source>
</evidence>
<name>A0A0H3KTE8_PANAA</name>
<keyword evidence="9 11" id="KW-0472">Membrane</keyword>
<keyword evidence="4" id="KW-1003">Cell membrane</keyword>
<dbReference type="GO" id="GO:0006865">
    <property type="term" value="P:amino acid transport"/>
    <property type="evidence" value="ECO:0007669"/>
    <property type="project" value="UniProtKB-KW"/>
</dbReference>